<feature type="domain" description="MucBP" evidence="2">
    <location>
        <begin position="302"/>
        <end position="364"/>
    </location>
</feature>
<proteinExistence type="predicted"/>
<keyword evidence="1" id="KW-0677">Repeat</keyword>
<accession>A0ABP3B3F2</accession>
<evidence type="ECO:0000259" key="2">
    <source>
        <dbReference type="Pfam" id="PF06458"/>
    </source>
</evidence>
<protein>
    <submittedName>
        <fullName evidence="3">Peptidoglycan bound protein (LPXTG motif)</fullName>
    </submittedName>
</protein>
<dbReference type="Pfam" id="PF06458">
    <property type="entry name" value="MucBP"/>
    <property type="match status" value="2"/>
</dbReference>
<evidence type="ECO:0000313" key="4">
    <source>
        <dbReference type="Proteomes" id="UP000019249"/>
    </source>
</evidence>
<dbReference type="Proteomes" id="UP000019249">
    <property type="component" value="Unassembled WGS sequence"/>
</dbReference>
<comment type="caution">
    <text evidence="3">The sequence shown here is derived from an EMBL/GenBank/DDBJ whole genome shotgun (WGS) entry which is preliminary data.</text>
</comment>
<reference evidence="3 4" key="1">
    <citation type="journal article" date="2014" name="Int. J. Syst. Evol. Microbiol.">
        <title>Listeria floridensis sp. nov., Listeria aquatica sp. nov., Listeria cornellensis sp. nov., Listeria riparia sp. nov. and Listeria grandensis sp. nov., from agricultural and natural environments.</title>
        <authorList>
            <person name="den Bakker H.C."/>
            <person name="Warchocki S."/>
            <person name="Wright E.M."/>
            <person name="Allred A.F."/>
            <person name="Ahlstrom C."/>
            <person name="Manuel C.S."/>
            <person name="Stasiewicz M.J."/>
            <person name="Burrell A."/>
            <person name="Roof S."/>
            <person name="Strawn L."/>
            <person name="Fortes E.D."/>
            <person name="Nightingale K.K."/>
            <person name="Kephart D."/>
            <person name="Wiedmann M."/>
        </authorList>
    </citation>
    <scope>NUCLEOTIDE SEQUENCE [LARGE SCALE GENOMIC DNA]</scope>
    <source>
        <strain evidence="3 4">FSL S10-1187</strain>
    </source>
</reference>
<dbReference type="InterPro" id="IPR009459">
    <property type="entry name" value="MucBP_dom"/>
</dbReference>
<feature type="domain" description="MucBP" evidence="2">
    <location>
        <begin position="370"/>
        <end position="432"/>
    </location>
</feature>
<evidence type="ECO:0000313" key="3">
    <source>
        <dbReference type="EMBL" id="EUJ33826.1"/>
    </source>
</evidence>
<keyword evidence="4" id="KW-1185">Reference proteome</keyword>
<evidence type="ECO:0000256" key="1">
    <source>
        <dbReference type="ARBA" id="ARBA00022737"/>
    </source>
</evidence>
<gene>
    <name evidence="3" type="ORF">MFLO_01320</name>
</gene>
<dbReference type="EMBL" id="AODF01000001">
    <property type="protein sequence ID" value="EUJ33826.1"/>
    <property type="molecule type" value="Genomic_DNA"/>
</dbReference>
<name>A0ABP3B3F2_9LIST</name>
<sequence length="571" mass="64138">MSKLLAEDNRTDDLMLSSNWDGSELEITILDHNADDTKVLLSGGKDAEYLGIKAGNGVVTKDSVKQQLSIDWLSSGEKKIVLRFAPSDVVHYLFTASAIRGDKLLSSKPLEIMVPSLEKIADTDNQLQSRKANVGNKRTIYFENEEVNGYGRSYEPIKSHPDTKQRGIFMDVYPGTIKNSTGNAVYEFKLPKNVALESISNWSIISAADRKIDVYRYWQTDGNAAFPEYLISPSEYELVLNPDTHSLTLSLLGSKWNTGRDQVFFEFYYTSPSEEDGTETWEVTRKTSNQKITVKETLFQDIQINYQDTFGKKIADSKTLSYRIGTNYDITTEKKKIVNYLFKEIQGEATGIMKAKPQSVTFVYNQIAAPVTIEYVDEQRNPILASSSKLGYVGETYTSKAIDIDGWRLKEKPDNASGNFTNVSQTVTYIYEKAELKFDSIPADLTFEAGIVSNSEVELGRYQADWTIKIKDTRVNKDYWYVTAREAVPLTNAAGSKLSNIMIYREKGQPDKPLTAEEPVRIANQGAEKSDYQDVNWSANEGLWLKIPPGIVQAGSEYTGVIEFNLVNAPV</sequence>
<organism evidence="3 4">
    <name type="scientific">Listeria floridensis FSL S10-1187</name>
    <dbReference type="NCBI Taxonomy" id="1265817"/>
    <lineage>
        <taxon>Bacteria</taxon>
        <taxon>Bacillati</taxon>
        <taxon>Bacillota</taxon>
        <taxon>Bacilli</taxon>
        <taxon>Bacillales</taxon>
        <taxon>Listeriaceae</taxon>
        <taxon>Listeria</taxon>
    </lineage>
</organism>
<dbReference type="Gene3D" id="3.10.20.320">
    <property type="entry name" value="Putative peptidoglycan bound protein (lpxtg motif)"/>
    <property type="match status" value="2"/>
</dbReference>